<dbReference type="EMBL" id="AGJK01000351">
    <property type="protein sequence ID" value="EHP83758.1"/>
    <property type="molecule type" value="Genomic_DNA"/>
</dbReference>
<dbReference type="InterPro" id="IPR039155">
    <property type="entry name" value="MLEC"/>
</dbReference>
<dbReference type="PROSITE" id="PS00330">
    <property type="entry name" value="HEMOLYSIN_CALCIUM"/>
    <property type="match status" value="3"/>
</dbReference>
<dbReference type="Gene3D" id="2.60.120.430">
    <property type="entry name" value="Galactose-binding lectin"/>
    <property type="match status" value="1"/>
</dbReference>
<dbReference type="InterPro" id="IPR018511">
    <property type="entry name" value="Hemolysin-typ_Ca-bd_CS"/>
</dbReference>
<dbReference type="PATRIC" id="fig|882800.3.peg.5833"/>
<evidence type="ECO:0000256" key="8">
    <source>
        <dbReference type="ARBA" id="ARBA00023180"/>
    </source>
</evidence>
<sequence length="462" mass="47348">MTTGPTFGDIEGGNGLQPIFTNTVYQTERYGNFSYAIPVASTSQAYTVELRFGELWWSNPGQRVFDVTLEGQTILNDLDILAQTGSFNTPYTYVSGPITAGANGTLDLQFASSIDNAQLSGIIVRQANTLTGGPGSDYLVGGVGVDVLSGGAGDDALIGHAGNDLLHGDDGNDTLDGGLNADHMSGGLGDDVYGVDDLGDVVIEASDAGFDTVYSSISYVLPADVEAMILTGLEDLSGTGNDGANTLAGNAGHNVLTGGGGNDLYGVDGNGDTVVEAIDGGYDEVYSSGDYTMAENIETLFLTGSAVYATGNATNNAIIGNDLDNVIDAGAGDFEFINGAGGNDLLIGGAGHDEIMGGTGNDVFRFTSLSDAGDFFFDFTPGEDKIQLNATAFGIGTAVNQFVTGVSFIEGPDVTSAAPTVLYNKDSGYLLYDADGTGAAGPSVLALLNGTPTLHASDFMFY</sequence>
<gene>
    <name evidence="11" type="ORF">MetexDRAFT_6056</name>
</gene>
<comment type="caution">
    <text evidence="11">The sequence shown here is derived from an EMBL/GenBank/DDBJ whole genome shotgun (WGS) entry which is preliminary data.</text>
</comment>
<comment type="subcellular location">
    <subcellularLocation>
        <location evidence="1">Endoplasmic reticulum membrane</location>
        <topology evidence="1">Single-pass type I membrane protein</topology>
    </subcellularLocation>
</comment>
<evidence type="ECO:0000256" key="1">
    <source>
        <dbReference type="ARBA" id="ARBA00004115"/>
    </source>
</evidence>
<dbReference type="Pfam" id="PF11721">
    <property type="entry name" value="Malectin"/>
    <property type="match status" value="1"/>
</dbReference>
<evidence type="ECO:0000256" key="9">
    <source>
        <dbReference type="ARBA" id="ARBA00023277"/>
    </source>
</evidence>
<protein>
    <submittedName>
        <fullName evidence="11">Hemolysin-type calcium-binding region</fullName>
    </submittedName>
</protein>
<dbReference type="SUPFAM" id="SSF51120">
    <property type="entry name" value="beta-Roll"/>
    <property type="match status" value="2"/>
</dbReference>
<dbReference type="AlphaFoldDB" id="H1KTU3"/>
<evidence type="ECO:0000256" key="4">
    <source>
        <dbReference type="ARBA" id="ARBA00022729"/>
    </source>
</evidence>
<comment type="similarity">
    <text evidence="2">Belongs to the malectin family.</text>
</comment>
<keyword evidence="3" id="KW-0812">Transmembrane</keyword>
<evidence type="ECO:0000313" key="12">
    <source>
        <dbReference type="Proteomes" id="UP000004382"/>
    </source>
</evidence>
<evidence type="ECO:0000313" key="11">
    <source>
        <dbReference type="EMBL" id="EHP83758.1"/>
    </source>
</evidence>
<dbReference type="GO" id="GO:0030246">
    <property type="term" value="F:carbohydrate binding"/>
    <property type="evidence" value="ECO:0007669"/>
    <property type="project" value="InterPro"/>
</dbReference>
<evidence type="ECO:0000256" key="7">
    <source>
        <dbReference type="ARBA" id="ARBA00023136"/>
    </source>
</evidence>
<evidence type="ECO:0000259" key="10">
    <source>
        <dbReference type="Pfam" id="PF11721"/>
    </source>
</evidence>
<organism evidence="11 12">
    <name type="scientific">Methylorubrum extorquens DSM 13060</name>
    <dbReference type="NCBI Taxonomy" id="882800"/>
    <lineage>
        <taxon>Bacteria</taxon>
        <taxon>Pseudomonadati</taxon>
        <taxon>Pseudomonadota</taxon>
        <taxon>Alphaproteobacteria</taxon>
        <taxon>Hyphomicrobiales</taxon>
        <taxon>Methylobacteriaceae</taxon>
        <taxon>Methylorubrum</taxon>
    </lineage>
</organism>
<dbReference type="RefSeq" id="WP_003606540.1">
    <property type="nucleotide sequence ID" value="NZ_AGJK01000351.1"/>
</dbReference>
<name>H1KTU3_METEX</name>
<evidence type="ECO:0000256" key="2">
    <source>
        <dbReference type="ARBA" id="ARBA00009141"/>
    </source>
</evidence>
<keyword evidence="5" id="KW-0256">Endoplasmic reticulum</keyword>
<keyword evidence="7" id="KW-0472">Membrane</keyword>
<proteinExistence type="inferred from homology"/>
<dbReference type="GO" id="GO:0016020">
    <property type="term" value="C:membrane"/>
    <property type="evidence" value="ECO:0007669"/>
    <property type="project" value="TreeGrafter"/>
</dbReference>
<dbReference type="PANTHER" id="PTHR13460:SF0">
    <property type="entry name" value="MALECTIN"/>
    <property type="match status" value="1"/>
</dbReference>
<dbReference type="PRINTS" id="PR00313">
    <property type="entry name" value="CABNDNGRPT"/>
</dbReference>
<evidence type="ECO:0000256" key="6">
    <source>
        <dbReference type="ARBA" id="ARBA00022989"/>
    </source>
</evidence>
<evidence type="ECO:0000256" key="3">
    <source>
        <dbReference type="ARBA" id="ARBA00022692"/>
    </source>
</evidence>
<feature type="domain" description="Malectin" evidence="10">
    <location>
        <begin position="20"/>
        <end position="122"/>
    </location>
</feature>
<dbReference type="InterPro" id="IPR001343">
    <property type="entry name" value="Hemolysn_Ca-bd"/>
</dbReference>
<dbReference type="GO" id="GO:0005509">
    <property type="term" value="F:calcium ion binding"/>
    <property type="evidence" value="ECO:0007669"/>
    <property type="project" value="InterPro"/>
</dbReference>
<dbReference type="InterPro" id="IPR011049">
    <property type="entry name" value="Serralysin-like_metalloprot_C"/>
</dbReference>
<keyword evidence="4" id="KW-0732">Signal</keyword>
<keyword evidence="8" id="KW-0325">Glycoprotein</keyword>
<dbReference type="PANTHER" id="PTHR13460">
    <property type="match status" value="1"/>
</dbReference>
<keyword evidence="9" id="KW-0119">Carbohydrate metabolism</keyword>
<keyword evidence="6" id="KW-1133">Transmembrane helix</keyword>
<accession>H1KTU3</accession>
<dbReference type="Pfam" id="PF00353">
    <property type="entry name" value="HemolysinCabind"/>
    <property type="match status" value="4"/>
</dbReference>
<dbReference type="InterPro" id="IPR021720">
    <property type="entry name" value="Malectin_dom"/>
</dbReference>
<reference evidence="11 12" key="1">
    <citation type="submission" date="2011-09" db="EMBL/GenBank/DDBJ databases">
        <title>The draft genome of Methylobacterium extorquens DSM 13060.</title>
        <authorList>
            <consortium name="US DOE Joint Genome Institute (JGI-PGF)"/>
            <person name="Lucas S."/>
            <person name="Han J."/>
            <person name="Lapidus A."/>
            <person name="Cheng J.-F."/>
            <person name="Goodwin L."/>
            <person name="Pitluck S."/>
            <person name="Peters L."/>
            <person name="Land M.L."/>
            <person name="Hauser L."/>
            <person name="Koskimaki J."/>
            <person name="Halonen O."/>
            <person name="Pirttila A."/>
            <person name="Frank C."/>
            <person name="Woyke T.J."/>
        </authorList>
    </citation>
    <scope>NUCLEOTIDE SEQUENCE [LARGE SCALE GENOMIC DNA]</scope>
    <source>
        <strain evidence="11 12">DSM 13060</strain>
    </source>
</reference>
<dbReference type="Gene3D" id="2.150.10.10">
    <property type="entry name" value="Serralysin-like metalloprotease, C-terminal"/>
    <property type="match status" value="1"/>
</dbReference>
<dbReference type="Proteomes" id="UP000004382">
    <property type="component" value="Unassembled WGS sequence"/>
</dbReference>
<evidence type="ECO:0000256" key="5">
    <source>
        <dbReference type="ARBA" id="ARBA00022824"/>
    </source>
</evidence>